<evidence type="ECO:0000256" key="10">
    <source>
        <dbReference type="ARBA" id="ARBA00023136"/>
    </source>
</evidence>
<dbReference type="PANTHER" id="PTHR15422">
    <property type="entry name" value="OS05G0565100 PROTEIN"/>
    <property type="match status" value="1"/>
</dbReference>
<evidence type="ECO:0000256" key="8">
    <source>
        <dbReference type="ARBA" id="ARBA00022989"/>
    </source>
</evidence>
<dbReference type="PANTHER" id="PTHR15422:SF24">
    <property type="entry name" value="DOMON RELATED DOMAIN-CONTAINING PROTEIN"/>
    <property type="match status" value="1"/>
</dbReference>
<dbReference type="PROSITE" id="PS50939">
    <property type="entry name" value="CYTOCHROME_B561"/>
    <property type="match status" value="1"/>
</dbReference>
<accession>A0A4Y1R6Z9</accession>
<keyword evidence="10 11" id="KW-0472">Membrane</keyword>
<feature type="transmembrane region" description="Helical" evidence="11">
    <location>
        <begin position="12"/>
        <end position="29"/>
    </location>
</feature>
<keyword evidence="9" id="KW-0408">Iron</keyword>
<protein>
    <submittedName>
        <fullName evidence="13">Cytochrome b561/ferric reductase transmembrane protein family</fullName>
    </submittedName>
</protein>
<evidence type="ECO:0000256" key="2">
    <source>
        <dbReference type="ARBA" id="ARBA00004141"/>
    </source>
</evidence>
<dbReference type="AlphaFoldDB" id="A0A4Y1R6Z9"/>
<keyword evidence="6" id="KW-0479">Metal-binding</keyword>
<comment type="subcellular location">
    <subcellularLocation>
        <location evidence="2">Membrane</location>
        <topology evidence="2">Multi-pass membrane protein</topology>
    </subcellularLocation>
</comment>
<dbReference type="GO" id="GO:0046872">
    <property type="term" value="F:metal ion binding"/>
    <property type="evidence" value="ECO:0007669"/>
    <property type="project" value="UniProtKB-KW"/>
</dbReference>
<keyword evidence="7" id="KW-0249">Electron transport</keyword>
<evidence type="ECO:0000256" key="9">
    <source>
        <dbReference type="ARBA" id="ARBA00023004"/>
    </source>
</evidence>
<evidence type="ECO:0000256" key="7">
    <source>
        <dbReference type="ARBA" id="ARBA00022982"/>
    </source>
</evidence>
<organism evidence="13">
    <name type="scientific">Prunus dulcis</name>
    <name type="common">Almond</name>
    <name type="synonym">Amygdalus dulcis</name>
    <dbReference type="NCBI Taxonomy" id="3755"/>
    <lineage>
        <taxon>Eukaryota</taxon>
        <taxon>Viridiplantae</taxon>
        <taxon>Streptophyta</taxon>
        <taxon>Embryophyta</taxon>
        <taxon>Tracheophyta</taxon>
        <taxon>Spermatophyta</taxon>
        <taxon>Magnoliopsida</taxon>
        <taxon>eudicotyledons</taxon>
        <taxon>Gunneridae</taxon>
        <taxon>Pentapetalae</taxon>
        <taxon>rosids</taxon>
        <taxon>fabids</taxon>
        <taxon>Rosales</taxon>
        <taxon>Rosaceae</taxon>
        <taxon>Amygdaloideae</taxon>
        <taxon>Amygdaleae</taxon>
        <taxon>Prunus</taxon>
    </lineage>
</organism>
<dbReference type="GO" id="GO:0020037">
    <property type="term" value="F:heme binding"/>
    <property type="evidence" value="ECO:0007669"/>
    <property type="project" value="TreeGrafter"/>
</dbReference>
<feature type="transmembrane region" description="Helical" evidence="11">
    <location>
        <begin position="49"/>
        <end position="69"/>
    </location>
</feature>
<dbReference type="GO" id="GO:0140575">
    <property type="term" value="F:transmembrane monodehydroascorbate reductase activity"/>
    <property type="evidence" value="ECO:0007669"/>
    <property type="project" value="InterPro"/>
</dbReference>
<evidence type="ECO:0000256" key="5">
    <source>
        <dbReference type="ARBA" id="ARBA00022692"/>
    </source>
</evidence>
<evidence type="ECO:0000259" key="12">
    <source>
        <dbReference type="PROSITE" id="PS50939"/>
    </source>
</evidence>
<dbReference type="GO" id="GO:0016020">
    <property type="term" value="C:membrane"/>
    <property type="evidence" value="ECO:0007669"/>
    <property type="project" value="UniProtKB-SubCell"/>
</dbReference>
<feature type="transmembrane region" description="Helical" evidence="11">
    <location>
        <begin position="125"/>
        <end position="145"/>
    </location>
</feature>
<feature type="domain" description="Cytochrome b561" evidence="12">
    <location>
        <begin position="1"/>
        <end position="153"/>
    </location>
</feature>
<evidence type="ECO:0000313" key="13">
    <source>
        <dbReference type="EMBL" id="BBG99775.1"/>
    </source>
</evidence>
<keyword evidence="8 11" id="KW-1133">Transmembrane helix</keyword>
<keyword evidence="4" id="KW-0349">Heme</keyword>
<evidence type="ECO:0000256" key="11">
    <source>
        <dbReference type="SAM" id="Phobius"/>
    </source>
</evidence>
<name>A0A4Y1R6Z9_PRUDU</name>
<dbReference type="InterPro" id="IPR006593">
    <property type="entry name" value="Cyt_b561/ferric_Rdtase_TM"/>
</dbReference>
<dbReference type="SMART" id="SM00665">
    <property type="entry name" value="B561"/>
    <property type="match status" value="1"/>
</dbReference>
<evidence type="ECO:0000256" key="1">
    <source>
        <dbReference type="ARBA" id="ARBA00001970"/>
    </source>
</evidence>
<dbReference type="EMBL" id="AP019299">
    <property type="protein sequence ID" value="BBG99775.1"/>
    <property type="molecule type" value="Genomic_DNA"/>
</dbReference>
<comment type="cofactor">
    <cofactor evidence="1">
        <name>heme b</name>
        <dbReference type="ChEBI" id="CHEBI:60344"/>
    </cofactor>
</comment>
<keyword evidence="3" id="KW-0813">Transport</keyword>
<dbReference type="InterPro" id="IPR045150">
    <property type="entry name" value="CYB561D1/2"/>
</dbReference>
<sequence length="186" mass="21453">MRDYHECLEGKRRLFSVLLATAGAVMSFRNFNNSFNNKHQRVGVGLYGLIWLQALIGFVRPQSMNLWLFKRAKGRGFRGEKKRGSKGRSVWFSVHWILGTAVSLLGILNIYTGLQAYHEKTSKGIKLWTIIFTAEFCFIAFFYLFQDKWVYIRKQGVILGSEPVRPTIDQVVLPPEKQKELVTESC</sequence>
<evidence type="ECO:0000256" key="6">
    <source>
        <dbReference type="ARBA" id="ARBA00022723"/>
    </source>
</evidence>
<dbReference type="Gene3D" id="1.20.120.1770">
    <property type="match status" value="1"/>
</dbReference>
<keyword evidence="5 11" id="KW-0812">Transmembrane</keyword>
<gene>
    <name evidence="13" type="ORF">Prudu_009574</name>
</gene>
<reference evidence="13" key="1">
    <citation type="journal article" date="2019" name="Science">
        <title>Mutation of a bHLH transcription factor allowed almond domestication.</title>
        <authorList>
            <person name="Sanchez-Perez R."/>
            <person name="Pavan S."/>
            <person name="Mazzeo R."/>
            <person name="Moldovan C."/>
            <person name="Aiese Cigliano R."/>
            <person name="Del Cueto J."/>
            <person name="Ricciardi F."/>
            <person name="Lotti C."/>
            <person name="Ricciardi L."/>
            <person name="Dicenta F."/>
            <person name="Lopez-Marques R.L."/>
            <person name="Lindberg Moller B."/>
        </authorList>
    </citation>
    <scope>NUCLEOTIDE SEQUENCE</scope>
</reference>
<proteinExistence type="predicted"/>
<evidence type="ECO:0000256" key="4">
    <source>
        <dbReference type="ARBA" id="ARBA00022617"/>
    </source>
</evidence>
<feature type="transmembrane region" description="Helical" evidence="11">
    <location>
        <begin position="90"/>
        <end position="113"/>
    </location>
</feature>
<evidence type="ECO:0000256" key="3">
    <source>
        <dbReference type="ARBA" id="ARBA00022448"/>
    </source>
</evidence>
<dbReference type="CDD" id="cd08760">
    <property type="entry name" value="Cyt_b561_FRRS1_like"/>
    <property type="match status" value="1"/>
</dbReference>